<keyword evidence="2" id="KW-1003">Cell membrane</keyword>
<reference evidence="4 5" key="1">
    <citation type="submission" date="2018-06" db="EMBL/GenBank/DDBJ databases">
        <title>Genomic Encyclopedia of Type Strains, Phase IV (KMG-IV): sequencing the most valuable type-strain genomes for metagenomic binning, comparative biology and taxonomic classification.</title>
        <authorList>
            <person name="Goeker M."/>
        </authorList>
    </citation>
    <scope>NUCLEOTIDE SEQUENCE [LARGE SCALE GENOMIC DNA]</scope>
    <source>
        <strain evidence="4 5">DSM 15140</strain>
    </source>
</reference>
<gene>
    <name evidence="4" type="ORF">DES48_106127</name>
</gene>
<feature type="transmembrane region" description="Helical" evidence="3">
    <location>
        <begin position="94"/>
        <end position="113"/>
    </location>
</feature>
<feature type="transmembrane region" description="Helical" evidence="3">
    <location>
        <begin position="64"/>
        <end position="82"/>
    </location>
</feature>
<dbReference type="RefSeq" id="WP_342769944.1">
    <property type="nucleotide sequence ID" value="NZ_BAABQN010000014.1"/>
</dbReference>
<dbReference type="EMBL" id="QNRI01000006">
    <property type="protein sequence ID" value="RBO98105.1"/>
    <property type="molecule type" value="Genomic_DNA"/>
</dbReference>
<feature type="transmembrane region" description="Helical" evidence="3">
    <location>
        <begin position="37"/>
        <end position="57"/>
    </location>
</feature>
<comment type="similarity">
    <text evidence="1 2">Belongs to the BioY family.</text>
</comment>
<evidence type="ECO:0000313" key="4">
    <source>
        <dbReference type="EMBL" id="RBO98105.1"/>
    </source>
</evidence>
<feature type="transmembrane region" description="Helical" evidence="3">
    <location>
        <begin position="12"/>
        <end position="31"/>
    </location>
</feature>
<evidence type="ECO:0000256" key="2">
    <source>
        <dbReference type="PIRNR" id="PIRNR016661"/>
    </source>
</evidence>
<dbReference type="PIRSF" id="PIRSF016661">
    <property type="entry name" value="BioY"/>
    <property type="match status" value="1"/>
</dbReference>
<dbReference type="STRING" id="200904.GCA_900168775_00946"/>
<name>A0A366E7P4_9BACI</name>
<comment type="subcellular location">
    <subcellularLocation>
        <location evidence="2">Cell membrane</location>
        <topology evidence="2">Multi-pass membrane protein</topology>
    </subcellularLocation>
</comment>
<dbReference type="PANTHER" id="PTHR34295">
    <property type="entry name" value="BIOTIN TRANSPORTER BIOY"/>
    <property type="match status" value="1"/>
</dbReference>
<keyword evidence="5" id="KW-1185">Reference proteome</keyword>
<dbReference type="GO" id="GO:0015225">
    <property type="term" value="F:biotin transmembrane transporter activity"/>
    <property type="evidence" value="ECO:0007669"/>
    <property type="project" value="UniProtKB-UniRule"/>
</dbReference>
<dbReference type="AlphaFoldDB" id="A0A366E7P4"/>
<proteinExistence type="inferred from homology"/>
<comment type="caution">
    <text evidence="4">The sequence shown here is derived from an EMBL/GenBank/DDBJ whole genome shotgun (WGS) entry which is preliminary data.</text>
</comment>
<accession>A0A366E7P4</accession>
<keyword evidence="3" id="KW-1133">Transmembrane helix</keyword>
<protein>
    <recommendedName>
        <fullName evidence="2">Biotin transporter</fullName>
    </recommendedName>
</protein>
<evidence type="ECO:0000256" key="1">
    <source>
        <dbReference type="ARBA" id="ARBA00010692"/>
    </source>
</evidence>
<organism evidence="4 5">
    <name type="scientific">Paraliobacillus ryukyuensis</name>
    <dbReference type="NCBI Taxonomy" id="200904"/>
    <lineage>
        <taxon>Bacteria</taxon>
        <taxon>Bacillati</taxon>
        <taxon>Bacillota</taxon>
        <taxon>Bacilli</taxon>
        <taxon>Bacillales</taxon>
        <taxon>Bacillaceae</taxon>
        <taxon>Paraliobacillus</taxon>
    </lineage>
</organism>
<feature type="transmembrane region" description="Helical" evidence="3">
    <location>
        <begin position="159"/>
        <end position="183"/>
    </location>
</feature>
<dbReference type="Gene3D" id="1.10.1760.20">
    <property type="match status" value="1"/>
</dbReference>
<dbReference type="PANTHER" id="PTHR34295:SF1">
    <property type="entry name" value="BIOTIN TRANSPORTER BIOY"/>
    <property type="match status" value="1"/>
</dbReference>
<dbReference type="InterPro" id="IPR003784">
    <property type="entry name" value="BioY"/>
</dbReference>
<dbReference type="Pfam" id="PF02632">
    <property type="entry name" value="BioY"/>
    <property type="match status" value="1"/>
</dbReference>
<keyword evidence="2" id="KW-0813">Transport</keyword>
<evidence type="ECO:0000256" key="3">
    <source>
        <dbReference type="SAM" id="Phobius"/>
    </source>
</evidence>
<dbReference type="Proteomes" id="UP000252254">
    <property type="component" value="Unassembled WGS sequence"/>
</dbReference>
<feature type="transmembrane region" description="Helical" evidence="3">
    <location>
        <begin position="125"/>
        <end position="147"/>
    </location>
</feature>
<keyword evidence="2 3" id="KW-0472">Membrane</keyword>
<dbReference type="GO" id="GO:0005886">
    <property type="term" value="C:plasma membrane"/>
    <property type="evidence" value="ECO:0007669"/>
    <property type="project" value="UniProtKB-SubCell"/>
</dbReference>
<sequence length="203" mass="22513">MMKNITTRDLTYGAIFVCLMTIGANITVWFPFLAIPIAGVTVPLSLQTFFAICAGLFLGRRLALLSLTAYTLIGVAGVPVFAKMHAGLFTLFDYTGGFIFGFICVAFVTGWLIEKQTQLTLGYTLFVAIIGVLVNYFVGINYMYIAMNTWLGLSIDYSIAWTSMLPFFLKDIALSVVAAFVIVKMLKRLPQAILLQRRMQSKN</sequence>
<keyword evidence="3" id="KW-0812">Transmembrane</keyword>
<evidence type="ECO:0000313" key="5">
    <source>
        <dbReference type="Proteomes" id="UP000252254"/>
    </source>
</evidence>